<dbReference type="EMBL" id="CAJOBI010195637">
    <property type="protein sequence ID" value="CAF4975400.1"/>
    <property type="molecule type" value="Genomic_DNA"/>
</dbReference>
<proteinExistence type="predicted"/>
<dbReference type="EMBL" id="CAJOBI010179733">
    <property type="protein sequence ID" value="CAF4921372.1"/>
    <property type="molecule type" value="Genomic_DNA"/>
</dbReference>
<evidence type="ECO:0000313" key="3">
    <source>
        <dbReference type="Proteomes" id="UP000676336"/>
    </source>
</evidence>
<feature type="non-terminal residue" evidence="1">
    <location>
        <position position="1"/>
    </location>
</feature>
<reference evidence="1" key="1">
    <citation type="submission" date="2021-02" db="EMBL/GenBank/DDBJ databases">
        <authorList>
            <person name="Nowell W R."/>
        </authorList>
    </citation>
    <scope>NUCLEOTIDE SEQUENCE</scope>
</reference>
<sequence>QTCRPAINVGSLKPDHIVRATQHAVSLSETFKKDL</sequence>
<name>A0A8S3CHK4_9BILA</name>
<organism evidence="1 3">
    <name type="scientific">Rotaria magnacalcarata</name>
    <dbReference type="NCBI Taxonomy" id="392030"/>
    <lineage>
        <taxon>Eukaryota</taxon>
        <taxon>Metazoa</taxon>
        <taxon>Spiralia</taxon>
        <taxon>Gnathifera</taxon>
        <taxon>Rotifera</taxon>
        <taxon>Eurotatoria</taxon>
        <taxon>Bdelloidea</taxon>
        <taxon>Philodinida</taxon>
        <taxon>Philodinidae</taxon>
        <taxon>Rotaria</taxon>
    </lineage>
</organism>
<gene>
    <name evidence="1" type="ORF">SMN809_LOCUS52724</name>
    <name evidence="2" type="ORF">SMN809_LOCUS55408</name>
</gene>
<evidence type="ECO:0000313" key="1">
    <source>
        <dbReference type="EMBL" id="CAF4921372.1"/>
    </source>
</evidence>
<dbReference type="Proteomes" id="UP000676336">
    <property type="component" value="Unassembled WGS sequence"/>
</dbReference>
<comment type="caution">
    <text evidence="1">The sequence shown here is derived from an EMBL/GenBank/DDBJ whole genome shotgun (WGS) entry which is preliminary data.</text>
</comment>
<evidence type="ECO:0000313" key="2">
    <source>
        <dbReference type="EMBL" id="CAF4975400.1"/>
    </source>
</evidence>
<accession>A0A8S3CHK4</accession>
<protein>
    <submittedName>
        <fullName evidence="1">Uncharacterized protein</fullName>
    </submittedName>
</protein>
<dbReference type="AlphaFoldDB" id="A0A8S3CHK4"/>